<keyword evidence="2" id="KW-0040">ANK repeat</keyword>
<dbReference type="WBParaSite" id="GPLIN_000207300">
    <property type="protein sequence ID" value="GPLIN_000207300"/>
    <property type="gene ID" value="GPLIN_000207300"/>
</dbReference>
<evidence type="ECO:0000313" key="5">
    <source>
        <dbReference type="WBParaSite" id="GPLIN_000207300"/>
    </source>
</evidence>
<accession>A0A183BN87</accession>
<dbReference type="SUPFAM" id="SSF48403">
    <property type="entry name" value="Ankyrin repeat"/>
    <property type="match status" value="1"/>
</dbReference>
<protein>
    <submittedName>
        <fullName evidence="5">ANK_REP_REGION domain-containing protein</fullName>
    </submittedName>
</protein>
<dbReference type="Gene3D" id="1.25.40.20">
    <property type="entry name" value="Ankyrin repeat-containing domain"/>
    <property type="match status" value="1"/>
</dbReference>
<organism evidence="4 5">
    <name type="scientific">Globodera pallida</name>
    <name type="common">Potato cyst nematode worm</name>
    <name type="synonym">Heterodera pallida</name>
    <dbReference type="NCBI Taxonomy" id="36090"/>
    <lineage>
        <taxon>Eukaryota</taxon>
        <taxon>Metazoa</taxon>
        <taxon>Ecdysozoa</taxon>
        <taxon>Nematoda</taxon>
        <taxon>Chromadorea</taxon>
        <taxon>Rhabditida</taxon>
        <taxon>Tylenchina</taxon>
        <taxon>Tylenchomorpha</taxon>
        <taxon>Tylenchoidea</taxon>
        <taxon>Heteroderidae</taxon>
        <taxon>Heteroderinae</taxon>
        <taxon>Globodera</taxon>
    </lineage>
</organism>
<dbReference type="PRINTS" id="PR01415">
    <property type="entry name" value="ANKYRIN"/>
</dbReference>
<proteinExistence type="inferred from homology"/>
<sequence>MALTQGPDLRETKCQPRCSLQLWGADDVHGSAGRGWQKLFSLFWHKRTRTWGTRHSPSVGILTLQYPIEHGIVTNWDDMETIWHHTFENEMQVDPNKHPVLITTEAQLNPKVNRNKMVQHMFEKFNVPAMYVAVPTTLLALYGSGRTTGIVLDSGDGVTCATPIHEGYAVPNATQRLDIAGRDLTNFLIRLLNDQRERELMCYVARHATLSSWSMEQTRKKLALKCFSPLYYAAHFGHLDVCRMLLLNARVDVNKAEIDGERPLRIAALHGHLPVVRFLVENGADINATDRDSFTPLMSSAREGHTLTSTSPTDGMKFMFQSTRFDFDETA</sequence>
<dbReference type="FunFam" id="3.30.420.40:FF:000050">
    <property type="entry name" value="Actin, alpha skeletal muscle"/>
    <property type="match status" value="1"/>
</dbReference>
<dbReference type="PROSITE" id="PS50088">
    <property type="entry name" value="ANK_REPEAT"/>
    <property type="match status" value="1"/>
</dbReference>
<dbReference type="SMART" id="SM00268">
    <property type="entry name" value="ACTIN"/>
    <property type="match status" value="1"/>
</dbReference>
<dbReference type="Pfam" id="PF12796">
    <property type="entry name" value="Ank_2"/>
    <property type="match status" value="1"/>
</dbReference>
<name>A0A183BN87_GLOPA</name>
<dbReference type="SUPFAM" id="SSF53067">
    <property type="entry name" value="Actin-like ATPase domain"/>
    <property type="match status" value="2"/>
</dbReference>
<dbReference type="InterPro" id="IPR002110">
    <property type="entry name" value="Ankyrin_rpt"/>
</dbReference>
<dbReference type="Gene3D" id="3.90.640.10">
    <property type="entry name" value="Actin, Chain A, domain 4"/>
    <property type="match status" value="1"/>
</dbReference>
<evidence type="ECO:0000313" key="4">
    <source>
        <dbReference type="Proteomes" id="UP000050741"/>
    </source>
</evidence>
<keyword evidence="4" id="KW-1185">Reference proteome</keyword>
<reference evidence="5" key="3">
    <citation type="submission" date="2016-06" db="UniProtKB">
        <authorList>
            <consortium name="WormBaseParasite"/>
        </authorList>
    </citation>
    <scope>IDENTIFICATION</scope>
</reference>
<dbReference type="InterPro" id="IPR043129">
    <property type="entry name" value="ATPase_NBD"/>
</dbReference>
<reference evidence="4" key="2">
    <citation type="submission" date="2014-05" db="EMBL/GenBank/DDBJ databases">
        <title>The genome and life-stage specific transcriptomes of Globodera pallida elucidate key aspects of plant parasitism by a cyst nematode.</title>
        <authorList>
            <person name="Cotton J.A."/>
            <person name="Lilley C.J."/>
            <person name="Jones L.M."/>
            <person name="Kikuchi T."/>
            <person name="Reid A.J."/>
            <person name="Thorpe P."/>
            <person name="Tsai I.J."/>
            <person name="Beasley H."/>
            <person name="Blok V."/>
            <person name="Cock P.J.A."/>
            <person name="Van den Akker S.E."/>
            <person name="Holroyd N."/>
            <person name="Hunt M."/>
            <person name="Mantelin S."/>
            <person name="Naghra H."/>
            <person name="Pain A."/>
            <person name="Palomares-Rius J.E."/>
            <person name="Zarowiecki M."/>
            <person name="Berriman M."/>
            <person name="Jones J.T."/>
            <person name="Urwin P.E."/>
        </authorList>
    </citation>
    <scope>NUCLEOTIDE SEQUENCE [LARGE SCALE GENOMIC DNA]</scope>
    <source>
        <strain evidence="4">Lindley</strain>
    </source>
</reference>
<evidence type="ECO:0000256" key="1">
    <source>
        <dbReference type="ARBA" id="ARBA00006752"/>
    </source>
</evidence>
<dbReference type="PANTHER" id="PTHR11937">
    <property type="entry name" value="ACTIN"/>
    <property type="match status" value="1"/>
</dbReference>
<dbReference type="Pfam" id="PF00022">
    <property type="entry name" value="Actin"/>
    <property type="match status" value="1"/>
</dbReference>
<dbReference type="Proteomes" id="UP000050741">
    <property type="component" value="Unassembled WGS sequence"/>
</dbReference>
<dbReference type="Gene3D" id="3.30.420.40">
    <property type="match status" value="2"/>
</dbReference>
<reference evidence="4" key="1">
    <citation type="submission" date="2013-12" db="EMBL/GenBank/DDBJ databases">
        <authorList>
            <person name="Aslett M."/>
        </authorList>
    </citation>
    <scope>NUCLEOTIDE SEQUENCE [LARGE SCALE GENOMIC DNA]</scope>
    <source>
        <strain evidence="4">Lindley</strain>
    </source>
</reference>
<feature type="repeat" description="ANK" evidence="2">
    <location>
        <begin position="259"/>
        <end position="291"/>
    </location>
</feature>
<dbReference type="InterPro" id="IPR004000">
    <property type="entry name" value="Actin"/>
</dbReference>
<dbReference type="PROSITE" id="PS50297">
    <property type="entry name" value="ANK_REP_REGION"/>
    <property type="match status" value="1"/>
</dbReference>
<dbReference type="PRINTS" id="PR00190">
    <property type="entry name" value="ACTIN"/>
</dbReference>
<dbReference type="AlphaFoldDB" id="A0A183BN87"/>
<evidence type="ECO:0000256" key="3">
    <source>
        <dbReference type="RuleBase" id="RU000487"/>
    </source>
</evidence>
<dbReference type="SMART" id="SM00248">
    <property type="entry name" value="ANK"/>
    <property type="match status" value="2"/>
</dbReference>
<evidence type="ECO:0000256" key="2">
    <source>
        <dbReference type="PROSITE-ProRule" id="PRU00023"/>
    </source>
</evidence>
<comment type="similarity">
    <text evidence="1 3">Belongs to the actin family.</text>
</comment>
<dbReference type="InterPro" id="IPR036770">
    <property type="entry name" value="Ankyrin_rpt-contain_sf"/>
</dbReference>